<comment type="subunit">
    <text evidence="4 5">Monomer.</text>
</comment>
<dbReference type="InterPro" id="IPR001288">
    <property type="entry name" value="Translation_initiation_fac_3"/>
</dbReference>
<dbReference type="GO" id="GO:0005829">
    <property type="term" value="C:cytosol"/>
    <property type="evidence" value="ECO:0007669"/>
    <property type="project" value="TreeGrafter"/>
</dbReference>
<proteinExistence type="inferred from homology"/>
<evidence type="ECO:0000259" key="6">
    <source>
        <dbReference type="Pfam" id="PF00707"/>
    </source>
</evidence>
<evidence type="ECO:0000256" key="4">
    <source>
        <dbReference type="HAMAP-Rule" id="MF_00080"/>
    </source>
</evidence>
<dbReference type="Pfam" id="PF05198">
    <property type="entry name" value="IF3_N"/>
    <property type="match status" value="1"/>
</dbReference>
<dbReference type="InterPro" id="IPR036787">
    <property type="entry name" value="T_IF-3_N_sf"/>
</dbReference>
<evidence type="ECO:0000256" key="2">
    <source>
        <dbReference type="ARBA" id="ARBA00022540"/>
    </source>
</evidence>
<dbReference type="Pfam" id="PF00707">
    <property type="entry name" value="IF3_C"/>
    <property type="match status" value="1"/>
</dbReference>
<dbReference type="HAMAP" id="MF_00080">
    <property type="entry name" value="IF_3"/>
    <property type="match status" value="1"/>
</dbReference>
<dbReference type="InterPro" id="IPR019814">
    <property type="entry name" value="Translation_initiation_fac_3_N"/>
</dbReference>
<dbReference type="Gene3D" id="3.30.110.10">
    <property type="entry name" value="Translation initiation factor 3 (IF-3), C-terminal domain"/>
    <property type="match status" value="1"/>
</dbReference>
<dbReference type="EMBL" id="MT032182">
    <property type="protein sequence ID" value="QOS04647.1"/>
    <property type="molecule type" value="Genomic_DNA"/>
</dbReference>
<evidence type="ECO:0000259" key="7">
    <source>
        <dbReference type="Pfam" id="PF05198"/>
    </source>
</evidence>
<dbReference type="InterPro" id="IPR019813">
    <property type="entry name" value="Translation_initiation_fac3_CS"/>
</dbReference>
<dbReference type="PROSITE" id="PS00938">
    <property type="entry name" value="IF3"/>
    <property type="match status" value="1"/>
</dbReference>
<evidence type="ECO:0000256" key="3">
    <source>
        <dbReference type="ARBA" id="ARBA00022917"/>
    </source>
</evidence>
<gene>
    <name evidence="4 8" type="primary">infC</name>
</gene>
<reference evidence="8" key="2">
    <citation type="submission" date="2021-04" db="EMBL/GenBank/DDBJ databases">
        <title>Sarcopeltis skottsbergii and Sarcopeltis antarctica (Gigartinaceae, Rhodophyta), a new genus and new species from Antarctica.</title>
        <authorList>
            <person name="Leister G."/>
            <person name="Gabrielson P."/>
            <person name="Hommersand M."/>
        </authorList>
    </citation>
    <scope>NUCLEOTIDE SEQUENCE</scope>
</reference>
<comment type="similarity">
    <text evidence="1 4 5">Belongs to the IF-3 family.</text>
</comment>
<feature type="domain" description="Translation initiation factor 3 C-terminal" evidence="6">
    <location>
        <begin position="95"/>
        <end position="179"/>
    </location>
</feature>
<organism evidence="8">
    <name type="scientific">Sarcopeltis skottsbergii</name>
    <name type="common">Red alga</name>
    <name type="synonym">Gigartina skottsbergii</name>
    <dbReference type="NCBI Taxonomy" id="2765380"/>
    <lineage>
        <taxon>Eukaryota</taxon>
        <taxon>Rhodophyta</taxon>
        <taxon>Florideophyceae</taxon>
        <taxon>Rhodymeniophycidae</taxon>
        <taxon>Gigartinales</taxon>
        <taxon>Gigartinaceae</taxon>
        <taxon>Sarcopeltis</taxon>
    </lineage>
</organism>
<dbReference type="GO" id="GO:0032790">
    <property type="term" value="P:ribosome disassembly"/>
    <property type="evidence" value="ECO:0007669"/>
    <property type="project" value="TreeGrafter"/>
</dbReference>
<dbReference type="FunFam" id="3.30.110.10:FF:000001">
    <property type="entry name" value="Translation initiation factor IF-3"/>
    <property type="match status" value="1"/>
</dbReference>
<dbReference type="PANTHER" id="PTHR10938">
    <property type="entry name" value="TRANSLATION INITIATION FACTOR IF-3"/>
    <property type="match status" value="1"/>
</dbReference>
<keyword evidence="8" id="KW-0150">Chloroplast</keyword>
<keyword evidence="8" id="KW-0934">Plastid</keyword>
<dbReference type="AlphaFoldDB" id="A0A7M1VIT0"/>
<geneLocation type="chloroplast" evidence="8"/>
<dbReference type="PANTHER" id="PTHR10938:SF0">
    <property type="entry name" value="TRANSLATION INITIATION FACTOR IF-3, MITOCHONDRIAL"/>
    <property type="match status" value="1"/>
</dbReference>
<sequence>MLEKTKKLKKRSKEKIIINERIHYPQIRLIDVSGNLLGIYSSTDALNIATKEGLDLVVISDKSNPPVCKIVDYGKYKFIQEKKAKEARKKQHNATIKEVKMRYKIEEHDYRVRINQALRFLQAGDKVKATVTFRGREIQHTNLAIELLQKMANDLKELAEVQQLPSRDGRYMIMILSPKKNNKTPLS</sequence>
<dbReference type="Gene3D" id="3.10.20.80">
    <property type="entry name" value="Translation initiation factor 3 (IF-3), N-terminal domain"/>
    <property type="match status" value="1"/>
</dbReference>
<keyword evidence="3 4" id="KW-0648">Protein biosynthesis</keyword>
<dbReference type="InterPro" id="IPR019815">
    <property type="entry name" value="Translation_initiation_fac_3_C"/>
</dbReference>
<dbReference type="GO" id="GO:0003743">
    <property type="term" value="F:translation initiation factor activity"/>
    <property type="evidence" value="ECO:0007669"/>
    <property type="project" value="UniProtKB-UniRule"/>
</dbReference>
<feature type="domain" description="Translation initiation factor 3 N-terminal" evidence="7">
    <location>
        <begin position="18"/>
        <end position="87"/>
    </location>
</feature>
<dbReference type="GO" id="GO:0043022">
    <property type="term" value="F:ribosome binding"/>
    <property type="evidence" value="ECO:0007669"/>
    <property type="project" value="TreeGrafter"/>
</dbReference>
<comment type="function">
    <text evidence="4 5">IF-3 binds to the 30S ribosomal subunit and shifts the equilibrium between 70S ribosomes and their 50S and 30S subunits in favor of the free subunits, thus enhancing the availability of 30S subunits on which protein synthesis initiation begins.</text>
</comment>
<dbReference type="GO" id="GO:0009507">
    <property type="term" value="C:chloroplast"/>
    <property type="evidence" value="ECO:0007669"/>
    <property type="project" value="UniProtKB-SubCell"/>
</dbReference>
<dbReference type="SUPFAM" id="SSF54364">
    <property type="entry name" value="Translation initiation factor IF3, N-terminal domain"/>
    <property type="match status" value="1"/>
</dbReference>
<reference evidence="8" key="1">
    <citation type="submission" date="2020-02" db="EMBL/GenBank/DDBJ databases">
        <authorList>
            <person name="Hughey J.R."/>
        </authorList>
    </citation>
    <scope>NUCLEOTIDE SEQUENCE</scope>
</reference>
<evidence type="ECO:0000256" key="5">
    <source>
        <dbReference type="RuleBase" id="RU000646"/>
    </source>
</evidence>
<dbReference type="InterPro" id="IPR036788">
    <property type="entry name" value="T_IF-3_C_sf"/>
</dbReference>
<dbReference type="GO" id="GO:0016020">
    <property type="term" value="C:membrane"/>
    <property type="evidence" value="ECO:0007669"/>
    <property type="project" value="TreeGrafter"/>
</dbReference>
<evidence type="ECO:0000313" key="8">
    <source>
        <dbReference type="EMBL" id="QOS04647.1"/>
    </source>
</evidence>
<dbReference type="SUPFAM" id="SSF55200">
    <property type="entry name" value="Translation initiation factor IF3, C-terminal domain"/>
    <property type="match status" value="1"/>
</dbReference>
<protein>
    <recommendedName>
        <fullName evidence="4">Translation initiation factor IF-3, chloroplastic</fullName>
    </recommendedName>
</protein>
<dbReference type="NCBIfam" id="TIGR00168">
    <property type="entry name" value="infC"/>
    <property type="match status" value="1"/>
</dbReference>
<evidence type="ECO:0000256" key="1">
    <source>
        <dbReference type="ARBA" id="ARBA00005439"/>
    </source>
</evidence>
<name>A0A7M1VIT0_SARSK</name>
<accession>A0A7M1VIT0</accession>
<keyword evidence="2 4" id="KW-0396">Initiation factor</keyword>
<comment type="subcellular location">
    <subcellularLocation>
        <location evidence="4 5">Plastid</location>
        <location evidence="4 5">Chloroplast</location>
    </subcellularLocation>
</comment>